<sequence>MAPVNQRPAIKTIATNREARHEYFVMEALETGIELKGTEVKSLRAGGVNLKDSWVDIEEGELRVKGMHITPYDHGNIFNEDPRRERRLLAHKSEIRRLGQQCKLQGYTLIPLSLYFKHGRVKLELGLCKGKKLYDKRADAAKRDARRSIERAVKSNGQYY</sequence>
<dbReference type="HAMAP" id="MF_00023">
    <property type="entry name" value="SmpB"/>
    <property type="match status" value="1"/>
</dbReference>
<dbReference type="Pfam" id="PF01668">
    <property type="entry name" value="SmpB"/>
    <property type="match status" value="1"/>
</dbReference>
<name>A0A9E2KK54_9FIRM</name>
<dbReference type="CDD" id="cd09294">
    <property type="entry name" value="SmpB"/>
    <property type="match status" value="1"/>
</dbReference>
<dbReference type="PANTHER" id="PTHR30308">
    <property type="entry name" value="TMRNA-BINDING COMPONENT OF TRANS-TRANSLATION TAGGING COMPLEX"/>
    <property type="match status" value="1"/>
</dbReference>
<dbReference type="EMBL" id="JAHLFH010000083">
    <property type="protein sequence ID" value="MBU3819531.1"/>
    <property type="molecule type" value="Genomic_DNA"/>
</dbReference>
<comment type="caution">
    <text evidence="4">The sequence shown here is derived from an EMBL/GenBank/DDBJ whole genome shotgun (WGS) entry which is preliminary data.</text>
</comment>
<comment type="subcellular location">
    <subcellularLocation>
        <location evidence="3">Cytoplasm</location>
    </subcellularLocation>
    <text evidence="3">The tmRNA-SmpB complex associates with stalled 70S ribosomes.</text>
</comment>
<comment type="function">
    <text evidence="3">Required for rescue of stalled ribosomes mediated by trans-translation. Binds to transfer-messenger RNA (tmRNA), required for stable association of tmRNA with ribosomes. tmRNA and SmpB together mimic tRNA shape, replacing the anticodon stem-loop with SmpB. tmRNA is encoded by the ssrA gene; the 2 termini fold to resemble tRNA(Ala) and it encodes a 'tag peptide', a short internal open reading frame. During trans-translation Ala-aminoacylated tmRNA acts like a tRNA, entering the A-site of stalled ribosomes, displacing the stalled mRNA. The ribosome then switches to translate the ORF on the tmRNA; the nascent peptide is terminated with the 'tag peptide' encoded by the tmRNA and targeted for degradation. The ribosome is freed to recommence translation, which seems to be the essential function of trans-translation.</text>
</comment>
<dbReference type="InterPro" id="IPR000037">
    <property type="entry name" value="SsrA-bd_prot"/>
</dbReference>
<evidence type="ECO:0000313" key="4">
    <source>
        <dbReference type="EMBL" id="MBU3819531.1"/>
    </source>
</evidence>
<dbReference type="Proteomes" id="UP000824178">
    <property type="component" value="Unassembled WGS sequence"/>
</dbReference>
<gene>
    <name evidence="3 4" type="primary">smpB</name>
    <name evidence="4" type="ORF">H9864_04055</name>
</gene>
<evidence type="ECO:0000256" key="1">
    <source>
        <dbReference type="ARBA" id="ARBA00022490"/>
    </source>
</evidence>
<proteinExistence type="inferred from homology"/>
<dbReference type="InterPro" id="IPR023620">
    <property type="entry name" value="SmpB"/>
</dbReference>
<organism evidence="4 5">
    <name type="scientific">Candidatus Faecalibacterium intestinavium</name>
    <dbReference type="NCBI Taxonomy" id="2838580"/>
    <lineage>
        <taxon>Bacteria</taxon>
        <taxon>Bacillati</taxon>
        <taxon>Bacillota</taxon>
        <taxon>Clostridia</taxon>
        <taxon>Eubacteriales</taxon>
        <taxon>Oscillospiraceae</taxon>
        <taxon>Faecalibacterium</taxon>
    </lineage>
</organism>
<accession>A0A9E2KK54</accession>
<dbReference type="PANTHER" id="PTHR30308:SF2">
    <property type="entry name" value="SSRA-BINDING PROTEIN"/>
    <property type="match status" value="1"/>
</dbReference>
<dbReference type="Gene3D" id="2.40.280.10">
    <property type="match status" value="1"/>
</dbReference>
<dbReference type="GO" id="GO:0070929">
    <property type="term" value="P:trans-translation"/>
    <property type="evidence" value="ECO:0007669"/>
    <property type="project" value="UniProtKB-UniRule"/>
</dbReference>
<dbReference type="GO" id="GO:0070930">
    <property type="term" value="P:trans-translation-dependent protein tagging"/>
    <property type="evidence" value="ECO:0007669"/>
    <property type="project" value="TreeGrafter"/>
</dbReference>
<comment type="similarity">
    <text evidence="3">Belongs to the SmpB family.</text>
</comment>
<dbReference type="NCBIfam" id="NF003843">
    <property type="entry name" value="PRK05422.1"/>
    <property type="match status" value="1"/>
</dbReference>
<evidence type="ECO:0000256" key="2">
    <source>
        <dbReference type="ARBA" id="ARBA00022884"/>
    </source>
</evidence>
<keyword evidence="2 3" id="KW-0694">RNA-binding</keyword>
<evidence type="ECO:0000313" key="5">
    <source>
        <dbReference type="Proteomes" id="UP000824178"/>
    </source>
</evidence>
<dbReference type="AlphaFoldDB" id="A0A9E2KK54"/>
<reference evidence="4" key="1">
    <citation type="journal article" date="2021" name="PeerJ">
        <title>Extensive microbial diversity within the chicken gut microbiome revealed by metagenomics and culture.</title>
        <authorList>
            <person name="Gilroy R."/>
            <person name="Ravi A."/>
            <person name="Getino M."/>
            <person name="Pursley I."/>
            <person name="Horton D.L."/>
            <person name="Alikhan N.F."/>
            <person name="Baker D."/>
            <person name="Gharbi K."/>
            <person name="Hall N."/>
            <person name="Watson M."/>
            <person name="Adriaenssens E.M."/>
            <person name="Foster-Nyarko E."/>
            <person name="Jarju S."/>
            <person name="Secka A."/>
            <person name="Antonio M."/>
            <person name="Oren A."/>
            <person name="Chaudhuri R.R."/>
            <person name="La Ragione R."/>
            <person name="Hildebrand F."/>
            <person name="Pallen M.J."/>
        </authorList>
    </citation>
    <scope>NUCLEOTIDE SEQUENCE</scope>
    <source>
        <strain evidence="4">742</strain>
    </source>
</reference>
<dbReference type="InterPro" id="IPR020081">
    <property type="entry name" value="SsrA-bd_prot_CS"/>
</dbReference>
<evidence type="ECO:0000256" key="3">
    <source>
        <dbReference type="HAMAP-Rule" id="MF_00023"/>
    </source>
</evidence>
<dbReference type="PROSITE" id="PS01317">
    <property type="entry name" value="SSRP"/>
    <property type="match status" value="1"/>
</dbReference>
<dbReference type="NCBIfam" id="TIGR00086">
    <property type="entry name" value="smpB"/>
    <property type="match status" value="1"/>
</dbReference>
<reference evidence="4" key="2">
    <citation type="submission" date="2021-04" db="EMBL/GenBank/DDBJ databases">
        <authorList>
            <person name="Gilroy R."/>
        </authorList>
    </citation>
    <scope>NUCLEOTIDE SEQUENCE</scope>
    <source>
        <strain evidence="4">742</strain>
    </source>
</reference>
<keyword evidence="1 3" id="KW-0963">Cytoplasm</keyword>
<dbReference type="GO" id="GO:0005829">
    <property type="term" value="C:cytosol"/>
    <property type="evidence" value="ECO:0007669"/>
    <property type="project" value="TreeGrafter"/>
</dbReference>
<dbReference type="SUPFAM" id="SSF74982">
    <property type="entry name" value="Small protein B (SmpB)"/>
    <property type="match status" value="1"/>
</dbReference>
<dbReference type="GO" id="GO:0003723">
    <property type="term" value="F:RNA binding"/>
    <property type="evidence" value="ECO:0007669"/>
    <property type="project" value="UniProtKB-UniRule"/>
</dbReference>
<protein>
    <recommendedName>
        <fullName evidence="3">SsrA-binding protein</fullName>
    </recommendedName>
    <alternativeName>
        <fullName evidence="3">Small protein B</fullName>
    </alternativeName>
</protein>